<keyword evidence="7" id="KW-0175">Coiled coil</keyword>
<feature type="repeat" description="NHL" evidence="6">
    <location>
        <begin position="1114"/>
        <end position="1157"/>
    </location>
</feature>
<dbReference type="FunFam" id="2.120.10.30:FF:000037">
    <property type="entry name" value="Uncharacterized protein, isoform E"/>
    <property type="match status" value="1"/>
</dbReference>
<dbReference type="Gene3D" id="3.30.40.10">
    <property type="entry name" value="Zinc/RING finger domain, C3HC4 (zinc finger)"/>
    <property type="match status" value="1"/>
</dbReference>
<keyword evidence="11" id="KW-1185">Reference proteome</keyword>
<dbReference type="InterPro" id="IPR011042">
    <property type="entry name" value="6-blade_b-propeller_TolB-like"/>
</dbReference>
<proteinExistence type="predicted"/>
<feature type="compositionally biased region" description="Polar residues" evidence="8">
    <location>
        <begin position="954"/>
        <end position="979"/>
    </location>
</feature>
<dbReference type="Proteomes" id="UP000502823">
    <property type="component" value="Unassembled WGS sequence"/>
</dbReference>
<feature type="domain" description="RING-type" evidence="9">
    <location>
        <begin position="10"/>
        <end position="45"/>
    </location>
</feature>
<reference evidence="11" key="1">
    <citation type="submission" date="2020-01" db="EMBL/GenBank/DDBJ databases">
        <title>Draft genome sequence of the Termite Coptotermes fromosanus.</title>
        <authorList>
            <person name="Itakura S."/>
            <person name="Yosikawa Y."/>
            <person name="Umezawa K."/>
        </authorList>
    </citation>
    <scope>NUCLEOTIDE SEQUENCE [LARGE SCALE GENOMIC DNA]</scope>
</reference>
<dbReference type="OrthoDB" id="342730at2759"/>
<feature type="compositionally biased region" description="Low complexity" evidence="8">
    <location>
        <begin position="1029"/>
        <end position="1046"/>
    </location>
</feature>
<dbReference type="PANTHER" id="PTHR24104">
    <property type="entry name" value="E3 UBIQUITIN-PROTEIN LIGASE NHLRC1-RELATED"/>
    <property type="match status" value="1"/>
</dbReference>
<feature type="compositionally biased region" description="Basic and acidic residues" evidence="8">
    <location>
        <begin position="481"/>
        <end position="494"/>
    </location>
</feature>
<keyword evidence="4" id="KW-0862">Zinc</keyword>
<dbReference type="GO" id="GO:0043161">
    <property type="term" value="P:proteasome-mediated ubiquitin-dependent protein catabolic process"/>
    <property type="evidence" value="ECO:0007669"/>
    <property type="project" value="TreeGrafter"/>
</dbReference>
<organism evidence="10 11">
    <name type="scientific">Coptotermes formosanus</name>
    <name type="common">Formosan subterranean termite</name>
    <dbReference type="NCBI Taxonomy" id="36987"/>
    <lineage>
        <taxon>Eukaryota</taxon>
        <taxon>Metazoa</taxon>
        <taxon>Ecdysozoa</taxon>
        <taxon>Arthropoda</taxon>
        <taxon>Hexapoda</taxon>
        <taxon>Insecta</taxon>
        <taxon>Pterygota</taxon>
        <taxon>Neoptera</taxon>
        <taxon>Polyneoptera</taxon>
        <taxon>Dictyoptera</taxon>
        <taxon>Blattodea</taxon>
        <taxon>Blattoidea</taxon>
        <taxon>Termitoidae</taxon>
        <taxon>Rhinotermitidae</taxon>
        <taxon>Coptotermes</taxon>
    </lineage>
</organism>
<feature type="compositionally biased region" description="Basic and acidic residues" evidence="8">
    <location>
        <begin position="321"/>
        <end position="344"/>
    </location>
</feature>
<dbReference type="PROSITE" id="PS51125">
    <property type="entry name" value="NHL"/>
    <property type="match status" value="4"/>
</dbReference>
<feature type="compositionally biased region" description="Polar residues" evidence="8">
    <location>
        <begin position="704"/>
        <end position="715"/>
    </location>
</feature>
<feature type="coiled-coil region" evidence="7">
    <location>
        <begin position="118"/>
        <end position="149"/>
    </location>
</feature>
<feature type="compositionally biased region" description="Low complexity" evidence="8">
    <location>
        <begin position="870"/>
        <end position="882"/>
    </location>
</feature>
<dbReference type="Pfam" id="PF01436">
    <property type="entry name" value="NHL"/>
    <property type="match status" value="4"/>
</dbReference>
<feature type="compositionally biased region" description="Low complexity" evidence="8">
    <location>
        <begin position="536"/>
        <end position="551"/>
    </location>
</feature>
<keyword evidence="2" id="KW-0677">Repeat</keyword>
<dbReference type="InParanoid" id="A0A6L2PNZ0"/>
<evidence type="ECO:0000313" key="11">
    <source>
        <dbReference type="Proteomes" id="UP000502823"/>
    </source>
</evidence>
<feature type="compositionally biased region" description="Basic residues" evidence="8">
    <location>
        <begin position="928"/>
        <end position="937"/>
    </location>
</feature>
<comment type="caution">
    <text evidence="10">The sequence shown here is derived from an EMBL/GenBank/DDBJ whole genome shotgun (WGS) entry which is preliminary data.</text>
</comment>
<protein>
    <recommendedName>
        <fullName evidence="9">RING-type domain-containing protein</fullName>
    </recommendedName>
</protein>
<feature type="region of interest" description="Disordered" evidence="8">
    <location>
        <begin position="1335"/>
        <end position="1380"/>
    </location>
</feature>
<feature type="repeat" description="NHL" evidence="6">
    <location>
        <begin position="1255"/>
        <end position="1298"/>
    </location>
</feature>
<feature type="compositionally biased region" description="Basic and acidic residues" evidence="8">
    <location>
        <begin position="802"/>
        <end position="815"/>
    </location>
</feature>
<evidence type="ECO:0000256" key="6">
    <source>
        <dbReference type="PROSITE-ProRule" id="PRU00504"/>
    </source>
</evidence>
<feature type="repeat" description="NHL" evidence="6">
    <location>
        <begin position="1211"/>
        <end position="1251"/>
    </location>
</feature>
<evidence type="ECO:0000256" key="2">
    <source>
        <dbReference type="ARBA" id="ARBA00022737"/>
    </source>
</evidence>
<dbReference type="CDD" id="cd14954">
    <property type="entry name" value="NHL_TRIM71_like"/>
    <property type="match status" value="1"/>
</dbReference>
<feature type="compositionally biased region" description="Low complexity" evidence="8">
    <location>
        <begin position="632"/>
        <end position="645"/>
    </location>
</feature>
<dbReference type="GO" id="GO:0061630">
    <property type="term" value="F:ubiquitin protein ligase activity"/>
    <property type="evidence" value="ECO:0007669"/>
    <property type="project" value="TreeGrafter"/>
</dbReference>
<feature type="region of interest" description="Disordered" evidence="8">
    <location>
        <begin position="1020"/>
        <end position="1046"/>
    </location>
</feature>
<name>A0A6L2PNZ0_COPFO</name>
<dbReference type="SUPFAM" id="SSF57850">
    <property type="entry name" value="RING/U-box"/>
    <property type="match status" value="1"/>
</dbReference>
<feature type="compositionally biased region" description="Basic and acidic residues" evidence="8">
    <location>
        <begin position="444"/>
        <end position="462"/>
    </location>
</feature>
<feature type="compositionally biased region" description="Basic residues" evidence="8">
    <location>
        <begin position="412"/>
        <end position="422"/>
    </location>
</feature>
<dbReference type="Gene3D" id="2.120.10.30">
    <property type="entry name" value="TolB, C-terminal domain"/>
    <property type="match status" value="3"/>
</dbReference>
<dbReference type="GO" id="GO:0000209">
    <property type="term" value="P:protein polyubiquitination"/>
    <property type="evidence" value="ECO:0007669"/>
    <property type="project" value="TreeGrafter"/>
</dbReference>
<evidence type="ECO:0000259" key="9">
    <source>
        <dbReference type="PROSITE" id="PS50089"/>
    </source>
</evidence>
<dbReference type="InterPro" id="IPR013083">
    <property type="entry name" value="Znf_RING/FYVE/PHD"/>
</dbReference>
<dbReference type="FunCoup" id="A0A6L2PNZ0">
    <property type="interactions" value="10"/>
</dbReference>
<gene>
    <name evidence="10" type="ORF">Cfor_07541</name>
</gene>
<dbReference type="SUPFAM" id="SSF101898">
    <property type="entry name" value="NHL repeat"/>
    <property type="match status" value="1"/>
</dbReference>
<feature type="compositionally biased region" description="Low complexity" evidence="8">
    <location>
        <begin position="653"/>
        <end position="679"/>
    </location>
</feature>
<dbReference type="InterPro" id="IPR018957">
    <property type="entry name" value="Znf_C3HC4_RING-type"/>
</dbReference>
<evidence type="ECO:0000256" key="4">
    <source>
        <dbReference type="ARBA" id="ARBA00022833"/>
    </source>
</evidence>
<feature type="compositionally biased region" description="Low complexity" evidence="8">
    <location>
        <begin position="691"/>
        <end position="703"/>
    </location>
</feature>
<feature type="compositionally biased region" description="Basic and acidic residues" evidence="8">
    <location>
        <begin position="565"/>
        <end position="576"/>
    </location>
</feature>
<feature type="region of interest" description="Disordered" evidence="8">
    <location>
        <begin position="295"/>
        <end position="1008"/>
    </location>
</feature>
<dbReference type="PANTHER" id="PTHR24104:SF47">
    <property type="entry name" value="E3 UBIQUITIN-PROTEIN LIGASE NHLRC1"/>
    <property type="match status" value="1"/>
</dbReference>
<feature type="compositionally biased region" description="Acidic residues" evidence="8">
    <location>
        <begin position="743"/>
        <end position="769"/>
    </location>
</feature>
<dbReference type="GO" id="GO:0008270">
    <property type="term" value="F:zinc ion binding"/>
    <property type="evidence" value="ECO:0007669"/>
    <property type="project" value="UniProtKB-KW"/>
</dbReference>
<dbReference type="InterPro" id="IPR001258">
    <property type="entry name" value="NHL_repeat"/>
</dbReference>
<feature type="compositionally biased region" description="Polar residues" evidence="8">
    <location>
        <begin position="883"/>
        <end position="892"/>
    </location>
</feature>
<dbReference type="InterPro" id="IPR001841">
    <property type="entry name" value="Znf_RING"/>
</dbReference>
<feature type="region of interest" description="Disordered" evidence="8">
    <location>
        <begin position="1058"/>
        <end position="1081"/>
    </location>
</feature>
<evidence type="ECO:0000256" key="1">
    <source>
        <dbReference type="ARBA" id="ARBA00022723"/>
    </source>
</evidence>
<evidence type="ECO:0000313" key="10">
    <source>
        <dbReference type="EMBL" id="GFG34014.1"/>
    </source>
</evidence>
<keyword evidence="3 5" id="KW-0863">Zinc-finger</keyword>
<dbReference type="InterPro" id="IPR050952">
    <property type="entry name" value="TRIM-NHL_E3_ligases"/>
</dbReference>
<dbReference type="PROSITE" id="PS50089">
    <property type="entry name" value="ZF_RING_2"/>
    <property type="match status" value="1"/>
</dbReference>
<dbReference type="FunFam" id="2.120.10.30:FF:000013">
    <property type="entry name" value="E3 ubiquitin-protein ligase TRIM71"/>
    <property type="match status" value="1"/>
</dbReference>
<dbReference type="CDD" id="cd16524">
    <property type="entry name" value="RING-HC_NHL-1-like"/>
    <property type="match status" value="1"/>
</dbReference>
<evidence type="ECO:0000256" key="7">
    <source>
        <dbReference type="SAM" id="Coils"/>
    </source>
</evidence>
<dbReference type="Pfam" id="PF00097">
    <property type="entry name" value="zf-C3HC4"/>
    <property type="match status" value="1"/>
</dbReference>
<feature type="coiled-coil region" evidence="7">
    <location>
        <begin position="194"/>
        <end position="221"/>
    </location>
</feature>
<accession>A0A6L2PNZ0</accession>
<dbReference type="EMBL" id="BLKM01011693">
    <property type="protein sequence ID" value="GFG34014.1"/>
    <property type="molecule type" value="Genomic_DNA"/>
</dbReference>
<feature type="compositionally biased region" description="Basic and acidic residues" evidence="8">
    <location>
        <begin position="901"/>
        <end position="913"/>
    </location>
</feature>
<feature type="repeat" description="NHL" evidence="6">
    <location>
        <begin position="1161"/>
        <end position="1204"/>
    </location>
</feature>
<dbReference type="FunFam" id="3.30.40.10:FF:000185">
    <property type="entry name" value="RING finger protein nhl-1"/>
    <property type="match status" value="1"/>
</dbReference>
<dbReference type="SMART" id="SM00184">
    <property type="entry name" value="RING"/>
    <property type="match status" value="1"/>
</dbReference>
<evidence type="ECO:0000256" key="5">
    <source>
        <dbReference type="PROSITE-ProRule" id="PRU00175"/>
    </source>
</evidence>
<feature type="compositionally biased region" description="Low complexity" evidence="8">
    <location>
        <begin position="602"/>
        <end position="618"/>
    </location>
</feature>
<evidence type="ECO:0000256" key="3">
    <source>
        <dbReference type="ARBA" id="ARBA00022771"/>
    </source>
</evidence>
<feature type="compositionally biased region" description="Polar residues" evidence="8">
    <location>
        <begin position="847"/>
        <end position="860"/>
    </location>
</feature>
<evidence type="ECO:0000256" key="8">
    <source>
        <dbReference type="SAM" id="MobiDB-lite"/>
    </source>
</evidence>
<sequence>MEQFEQLLTCAICLDRYRNPKLLPCQHSFCMEPCMDGLVKCPECRAEHRIPYQGVQGFPTNVTLQRFLELHIEITGELPDPTSGQVMERCNVCSEKSYCSVCVHCEKKICSDCKGAHMDILRREIARINNQVRRALHRLQDSLTLVEKNSLSLQQNCTSVSEEIDEIYRRLNKALKDRTEFLRGEIDRYLSTELRNLSTLKENLELEISNIQSNCDLADKHMTEAVEWDDCELMDAKEIFLKTVEFIRNFEYENADYNRRVRFSMSTDPNQLVLHVAGYGELTINMPHQPFVGTGGSGGGIVTSSSSAGLLQPPGPGLMRSKSDHRLASQFRQQEERGGYDRGYGDGSGDPSGTSGRVSPLGSRKFGERYQQNRGGSDRYDQQQSRYGSRSGGGGEFSAEFESPYDNDGNRPRSKYRSRFSRHHGENADSDNDTQGSRSVRFTEGQHQHKERERVLDTEDVARGPLSGITRLYDSPRVMKRLQESEQRGKKKETAQPAQPPQLQVKAPQQVPKRTQRQVSEEDEISKIKRANKSGTAAAPATDTTTPSTPDVGRPVSERVAALKTARDTSSDDRDSSQPSSPTGRIPPPDVSSPARKAPGTEVASSDAESDDGSSVSSLQQTQRKTAGKPGSGSVSRRSSASSDVGSHKKATRSASSDSSTSSESSAASSSVARSSGTAFTPEEQKQKFKSSPAESPAGSGASTPRTRLSSTGSDTPKKPFQSRFLASRQSAATAAVEKSTKEEEEDEEEESESSSESEETDSEDESADETSKKKPEQTTANKSVDKSDIGPLLARSALARDTSEAARKNSRDDSSATGYGRSRYGSGADTSSSNYRPSYGTKDETSASSTGSKYLNRSRGSVDEDNTASSRYGSGSGYTSRFLNKSKSSAGMSPDEEADSGGKKYSPADDSSKYPSGRSRYAALKDRRARLARSRSSHSFGGPDDEEAEDGRTSPTSSMPTTYLASRYGSGSQSSNELARSRSTHALKSRDNSPDRSAAGTEKDGAALSSWARYLKNKYGNKAGNKDGGSSASGASSSPSATTTAARRLSLGLPLRHNSASVESSDDDQKNPGGSPTSPTAAAAAAVDFWLSGFAAAAGSSPRSQYLQKRRQQFKIGSRGSEPGCFTWPRGIAVGPDNSIVVADSSNHRVQVFDANGIFVKEFGSYGNGEGEFDCLAGVAVNRIGQFIIADRYNHRIQVLDPSGRFLRAFGSQGTADGRFNYPWGITTDALGFIYVCDKENHRVQVFQSDGTFVGKFGSSGSKPGQLEHPHYIAVSSTNRVIVSDSNNHRIQIFDVNGRVLTTFGSEGSEEGQFKFPSGIEPYGSDIKPYGSDIKTYNSDIEPYGSDIEPHNGDTKPYGSDIKPCDGDIEPNGGDTKPF</sequence>
<keyword evidence="1" id="KW-0479">Metal-binding</keyword>